<dbReference type="PROSITE" id="PS50102">
    <property type="entry name" value="RRM"/>
    <property type="match status" value="1"/>
</dbReference>
<dbReference type="Pfam" id="PF00076">
    <property type="entry name" value="RRM_1"/>
    <property type="match status" value="1"/>
</dbReference>
<dbReference type="InterPro" id="IPR035979">
    <property type="entry name" value="RBD_domain_sf"/>
</dbReference>
<organism evidence="11 12">
    <name type="scientific">Pleurodeles waltl</name>
    <name type="common">Iberian ribbed newt</name>
    <dbReference type="NCBI Taxonomy" id="8319"/>
    <lineage>
        <taxon>Eukaryota</taxon>
        <taxon>Metazoa</taxon>
        <taxon>Chordata</taxon>
        <taxon>Craniata</taxon>
        <taxon>Vertebrata</taxon>
        <taxon>Euteleostomi</taxon>
        <taxon>Amphibia</taxon>
        <taxon>Batrachia</taxon>
        <taxon>Caudata</taxon>
        <taxon>Salamandroidea</taxon>
        <taxon>Salamandridae</taxon>
        <taxon>Pleurodelinae</taxon>
        <taxon>Pleurodeles</taxon>
    </lineage>
</organism>
<dbReference type="GO" id="GO:0005737">
    <property type="term" value="C:cytoplasm"/>
    <property type="evidence" value="ECO:0007669"/>
    <property type="project" value="UniProtKB-SubCell"/>
</dbReference>
<accession>A0AAV7L7U3</accession>
<evidence type="ECO:0000256" key="4">
    <source>
        <dbReference type="ARBA" id="ARBA00022884"/>
    </source>
</evidence>
<evidence type="ECO:0000313" key="11">
    <source>
        <dbReference type="EMBL" id="KAJ1086389.1"/>
    </source>
</evidence>
<gene>
    <name evidence="11" type="ORF">NDU88_006508</name>
</gene>
<feature type="region of interest" description="Disordered" evidence="9">
    <location>
        <begin position="86"/>
        <end position="105"/>
    </location>
</feature>
<protein>
    <recommendedName>
        <fullName evidence="10">RRM domain-containing protein</fullName>
    </recommendedName>
</protein>
<keyword evidence="12" id="KW-1185">Reference proteome</keyword>
<dbReference type="GO" id="GO:0005654">
    <property type="term" value="C:nucleoplasm"/>
    <property type="evidence" value="ECO:0007669"/>
    <property type="project" value="UniProtKB-SubCell"/>
</dbReference>
<evidence type="ECO:0000256" key="7">
    <source>
        <dbReference type="ARBA" id="ARBA00063290"/>
    </source>
</evidence>
<keyword evidence="5" id="KW-0346">Stress response</keyword>
<dbReference type="SMART" id="SM00360">
    <property type="entry name" value="RRM"/>
    <property type="match status" value="1"/>
</dbReference>
<evidence type="ECO:0000256" key="2">
    <source>
        <dbReference type="ARBA" id="ARBA00004642"/>
    </source>
</evidence>
<evidence type="ECO:0000256" key="8">
    <source>
        <dbReference type="PROSITE-ProRule" id="PRU00176"/>
    </source>
</evidence>
<dbReference type="EMBL" id="JANPWB010000016">
    <property type="protein sequence ID" value="KAJ1086389.1"/>
    <property type="molecule type" value="Genomic_DNA"/>
</dbReference>
<dbReference type="FunFam" id="3.30.70.330:FF:000174">
    <property type="entry name" value="cold-inducible RNA-binding protein isoform X2"/>
    <property type="match status" value="1"/>
</dbReference>
<evidence type="ECO:0000259" key="10">
    <source>
        <dbReference type="PROSITE" id="PS50102"/>
    </source>
</evidence>
<dbReference type="AlphaFoldDB" id="A0AAV7L7U3"/>
<feature type="domain" description="RRM" evidence="10">
    <location>
        <begin position="109"/>
        <end position="187"/>
    </location>
</feature>
<evidence type="ECO:0000313" key="12">
    <source>
        <dbReference type="Proteomes" id="UP001066276"/>
    </source>
</evidence>
<dbReference type="Proteomes" id="UP001066276">
    <property type="component" value="Chromosome 12"/>
</dbReference>
<reference evidence="11" key="1">
    <citation type="journal article" date="2022" name="bioRxiv">
        <title>Sequencing and chromosome-scale assembly of the giantPleurodeles waltlgenome.</title>
        <authorList>
            <person name="Brown T."/>
            <person name="Elewa A."/>
            <person name="Iarovenko S."/>
            <person name="Subramanian E."/>
            <person name="Araus A.J."/>
            <person name="Petzold A."/>
            <person name="Susuki M."/>
            <person name="Suzuki K.-i.T."/>
            <person name="Hayashi T."/>
            <person name="Toyoda A."/>
            <person name="Oliveira C."/>
            <person name="Osipova E."/>
            <person name="Leigh N.D."/>
            <person name="Simon A."/>
            <person name="Yun M.H."/>
        </authorList>
    </citation>
    <scope>NUCLEOTIDE SEQUENCE</scope>
    <source>
        <strain evidence="11">20211129_DDA</strain>
        <tissue evidence="11">Liver</tissue>
    </source>
</reference>
<sequence>MGRPLTGARFELTMQANLQTEAEVPTEEDLVAAEGTRVGAEEDGVVIATAAVDQTRELEDMVAADMVVDMDRGTLTAVAGAEAMSTQGDPTETVTTNGSIMSSNSSDEGKLFVGGLSFDTNEQSLETAFGKFGPVCDAVVVKDRETGRSRGFGFVTFRNTDDAKDALQGMNGENLDGRQIRVDLAGKSSGGGRGGGGGGYRGGSGGGRGYSRVCSVPTLLGGGWTRTLYSALTSPLSPLCGVAAPEYCSNSSLLPRRWRQLRQKRRLRRRLPGLLRRRRRRRRRQERRIRPLRWILLRQLKYPHGLDLFPMAVFIKTFGASQILFRAPPSWHSLSSPMPSIEILFCPCPSRAGLFFRNETFT</sequence>
<keyword evidence="6" id="KW-0539">Nucleus</keyword>
<evidence type="ECO:0000256" key="6">
    <source>
        <dbReference type="ARBA" id="ARBA00023242"/>
    </source>
</evidence>
<evidence type="ECO:0000256" key="3">
    <source>
        <dbReference type="ARBA" id="ARBA00022490"/>
    </source>
</evidence>
<feature type="region of interest" description="Disordered" evidence="9">
    <location>
        <begin position="185"/>
        <end position="204"/>
    </location>
</feature>
<evidence type="ECO:0000256" key="5">
    <source>
        <dbReference type="ARBA" id="ARBA00023016"/>
    </source>
</evidence>
<evidence type="ECO:0000256" key="9">
    <source>
        <dbReference type="SAM" id="MobiDB-lite"/>
    </source>
</evidence>
<keyword evidence="3" id="KW-0963">Cytoplasm</keyword>
<dbReference type="CDD" id="cd12449">
    <property type="entry name" value="RRM_CIRBP_RBM3"/>
    <property type="match status" value="1"/>
</dbReference>
<comment type="subcellular location">
    <subcellularLocation>
        <location evidence="1">Cytoplasm</location>
    </subcellularLocation>
    <subcellularLocation>
        <location evidence="2">Nucleus</location>
        <location evidence="2">Nucleoplasm</location>
    </subcellularLocation>
</comment>
<dbReference type="PANTHER" id="PTHR48034">
    <property type="entry name" value="TRANSFORMER-2 SEX-DETERMINING PROTEIN-RELATED"/>
    <property type="match status" value="1"/>
</dbReference>
<comment type="subunit">
    <text evidence="7">Interacts with prmt1. Interacts with elavl1/elrA (via RRM3). Associates with ribosomes.</text>
</comment>
<dbReference type="InterPro" id="IPR012677">
    <property type="entry name" value="Nucleotide-bd_a/b_plait_sf"/>
</dbReference>
<comment type="caution">
    <text evidence="11">The sequence shown here is derived from an EMBL/GenBank/DDBJ whole genome shotgun (WGS) entry which is preliminary data.</text>
</comment>
<dbReference type="InterPro" id="IPR034278">
    <property type="entry name" value="RBM3/CIRBP_RRM"/>
</dbReference>
<feature type="compositionally biased region" description="Gly residues" evidence="9">
    <location>
        <begin position="188"/>
        <end position="204"/>
    </location>
</feature>
<proteinExistence type="predicted"/>
<dbReference type="SUPFAM" id="SSF54928">
    <property type="entry name" value="RNA-binding domain, RBD"/>
    <property type="match status" value="1"/>
</dbReference>
<evidence type="ECO:0000256" key="1">
    <source>
        <dbReference type="ARBA" id="ARBA00004496"/>
    </source>
</evidence>
<dbReference type="InterPro" id="IPR050441">
    <property type="entry name" value="RBM"/>
</dbReference>
<dbReference type="Gene3D" id="3.30.70.330">
    <property type="match status" value="1"/>
</dbReference>
<dbReference type="InterPro" id="IPR000504">
    <property type="entry name" value="RRM_dom"/>
</dbReference>
<name>A0AAV7L7U3_PLEWA</name>
<dbReference type="GO" id="GO:0003723">
    <property type="term" value="F:RNA binding"/>
    <property type="evidence" value="ECO:0007669"/>
    <property type="project" value="UniProtKB-UniRule"/>
</dbReference>
<keyword evidence="4 8" id="KW-0694">RNA-binding</keyword>